<dbReference type="GO" id="GO:0016020">
    <property type="term" value="C:membrane"/>
    <property type="evidence" value="ECO:0007669"/>
    <property type="project" value="UniProtKB-SubCell"/>
</dbReference>
<feature type="transmembrane region" description="Helical" evidence="6">
    <location>
        <begin position="107"/>
        <end position="127"/>
    </location>
</feature>
<feature type="transmembrane region" description="Helical" evidence="6">
    <location>
        <begin position="160"/>
        <end position="181"/>
    </location>
</feature>
<dbReference type="Proteomes" id="UP000184387">
    <property type="component" value="Unassembled WGS sequence"/>
</dbReference>
<protein>
    <submittedName>
        <fullName evidence="7">Hemolysin III</fullName>
    </submittedName>
</protein>
<evidence type="ECO:0000313" key="8">
    <source>
        <dbReference type="Proteomes" id="UP000184387"/>
    </source>
</evidence>
<feature type="transmembrane region" description="Helical" evidence="6">
    <location>
        <begin position="134"/>
        <end position="154"/>
    </location>
</feature>
<feature type="transmembrane region" description="Helical" evidence="6">
    <location>
        <begin position="80"/>
        <end position="101"/>
    </location>
</feature>
<evidence type="ECO:0000256" key="3">
    <source>
        <dbReference type="ARBA" id="ARBA00022989"/>
    </source>
</evidence>
<dbReference type="Pfam" id="PF03006">
    <property type="entry name" value="HlyIII"/>
    <property type="match status" value="1"/>
</dbReference>
<gene>
    <name evidence="7" type="ORF">SAMN02745194_00156</name>
</gene>
<sequence>MATLPADIRHRRADAAVHVVGLLAVLAACLLLASRAAHRPEPLAAAAFGLYALGLVASFTCSAAYNMATPGPRRALLRRLDHAAIFLLIAGTYTPIMALAVGGWTGFALLLFVWTGALLGGAIKLAAPARFERVAIAAYLLLGWVGVIALMPLLRALSSWQLGLLLLGGLIYSLGVIAHVSKTLPYNIAIWHALVLVAAGCQYVVVLSLAPG</sequence>
<evidence type="ECO:0000313" key="7">
    <source>
        <dbReference type="EMBL" id="SHI36882.1"/>
    </source>
</evidence>
<dbReference type="STRING" id="198092.SAMN02745194_00156"/>
<dbReference type="RefSeq" id="WP_073130279.1">
    <property type="nucleotide sequence ID" value="NZ_FQZF01000002.1"/>
</dbReference>
<reference evidence="7 8" key="1">
    <citation type="submission" date="2016-11" db="EMBL/GenBank/DDBJ databases">
        <authorList>
            <person name="Jaros S."/>
            <person name="Januszkiewicz K."/>
            <person name="Wedrychowicz H."/>
        </authorList>
    </citation>
    <scope>NUCLEOTIDE SEQUENCE [LARGE SCALE GENOMIC DNA]</scope>
    <source>
        <strain evidence="7 8">DSM 14916</strain>
    </source>
</reference>
<feature type="transmembrane region" description="Helical" evidence="6">
    <location>
        <begin position="15"/>
        <end position="37"/>
    </location>
</feature>
<evidence type="ECO:0000256" key="4">
    <source>
        <dbReference type="ARBA" id="ARBA00023136"/>
    </source>
</evidence>
<keyword evidence="5" id="KW-0862">Zinc</keyword>
<comment type="subcellular location">
    <subcellularLocation>
        <location evidence="1">Membrane</location>
        <topology evidence="1">Multi-pass membrane protein</topology>
    </subcellularLocation>
</comment>
<evidence type="ECO:0000256" key="1">
    <source>
        <dbReference type="ARBA" id="ARBA00004141"/>
    </source>
</evidence>
<keyword evidence="8" id="KW-1185">Reference proteome</keyword>
<proteinExistence type="predicted"/>
<evidence type="ECO:0000256" key="5">
    <source>
        <dbReference type="PIRSR" id="PIRSR604254-1"/>
    </source>
</evidence>
<feature type="binding site" evidence="5">
    <location>
        <position position="192"/>
    </location>
    <ligand>
        <name>Zn(2+)</name>
        <dbReference type="ChEBI" id="CHEBI:29105"/>
    </ligand>
</feature>
<accession>A0A1M6AK79</accession>
<organism evidence="7 8">
    <name type="scientific">Muricoccus roseus</name>
    <dbReference type="NCBI Taxonomy" id="198092"/>
    <lineage>
        <taxon>Bacteria</taxon>
        <taxon>Pseudomonadati</taxon>
        <taxon>Pseudomonadota</taxon>
        <taxon>Alphaproteobacteria</taxon>
        <taxon>Acetobacterales</taxon>
        <taxon>Roseomonadaceae</taxon>
        <taxon>Muricoccus</taxon>
    </lineage>
</organism>
<name>A0A1M6AK79_9PROT</name>
<dbReference type="AlphaFoldDB" id="A0A1M6AK79"/>
<evidence type="ECO:0000256" key="2">
    <source>
        <dbReference type="ARBA" id="ARBA00022692"/>
    </source>
</evidence>
<keyword evidence="5" id="KW-0479">Metal-binding</keyword>
<evidence type="ECO:0000256" key="6">
    <source>
        <dbReference type="SAM" id="Phobius"/>
    </source>
</evidence>
<dbReference type="PANTHER" id="PTHR20855:SF3">
    <property type="entry name" value="LD03007P"/>
    <property type="match status" value="1"/>
</dbReference>
<dbReference type="PANTHER" id="PTHR20855">
    <property type="entry name" value="ADIPOR/PROGESTIN RECEPTOR-RELATED"/>
    <property type="match status" value="1"/>
</dbReference>
<dbReference type="GO" id="GO:0046872">
    <property type="term" value="F:metal ion binding"/>
    <property type="evidence" value="ECO:0007669"/>
    <property type="project" value="UniProtKB-KW"/>
</dbReference>
<feature type="transmembrane region" description="Helical" evidence="6">
    <location>
        <begin position="43"/>
        <end position="68"/>
    </location>
</feature>
<dbReference type="OrthoDB" id="9813689at2"/>
<keyword evidence="2 6" id="KW-0812">Transmembrane</keyword>
<dbReference type="InterPro" id="IPR004254">
    <property type="entry name" value="AdipoR/HlyIII-related"/>
</dbReference>
<feature type="transmembrane region" description="Helical" evidence="6">
    <location>
        <begin position="188"/>
        <end position="210"/>
    </location>
</feature>
<keyword evidence="4 6" id="KW-0472">Membrane</keyword>
<dbReference type="EMBL" id="FQZF01000002">
    <property type="protein sequence ID" value="SHI36882.1"/>
    <property type="molecule type" value="Genomic_DNA"/>
</dbReference>
<keyword evidence="3 6" id="KW-1133">Transmembrane helix</keyword>